<evidence type="ECO:0008006" key="2">
    <source>
        <dbReference type="Google" id="ProtNLM"/>
    </source>
</evidence>
<sequence>MITACLAIDLTKDHDDYGNSDRRALTELMEVPDGATAIVDIGARQFVSQDLASMLHEHGDRITIEIRGTDTRSLIRFVKAARDGYWSVTA</sequence>
<proteinExistence type="predicted"/>
<reference evidence="1" key="1">
    <citation type="submission" date="2015-08" db="EMBL/GenBank/DDBJ databases">
        <authorList>
            <person name="Babu N.S."/>
            <person name="Beckwith C.J."/>
            <person name="Beseler K.G."/>
            <person name="Brison A."/>
            <person name="Carone J.V."/>
            <person name="Caskin T.P."/>
            <person name="Diamond M."/>
            <person name="Durham M.E."/>
            <person name="Foxe J.M."/>
            <person name="Go M."/>
            <person name="Henderson B.A."/>
            <person name="Jones I.B."/>
            <person name="McGettigan J.A."/>
            <person name="Micheletti S.J."/>
            <person name="Nasrallah M.E."/>
            <person name="Ortiz D."/>
            <person name="Piller C.R."/>
            <person name="Privatt S.R."/>
            <person name="Schneider S.L."/>
            <person name="Sharp S."/>
            <person name="Smith T.C."/>
            <person name="Stanton J.D."/>
            <person name="Ullery H.E."/>
            <person name="Wilson R.J."/>
            <person name="Serrano M.G."/>
            <person name="Buck G."/>
            <person name="Lee V."/>
            <person name="Wang Y."/>
            <person name="Carvalho R."/>
            <person name="Voegtly L."/>
            <person name="Shi R."/>
            <person name="Duckworth R."/>
            <person name="Johnson A."/>
            <person name="Loviza R."/>
            <person name="Walstead R."/>
            <person name="Shah Z."/>
            <person name="Kiflezghi M."/>
            <person name="Wade K."/>
            <person name="Ball S.L."/>
            <person name="Bradley K.W."/>
            <person name="Asai D.J."/>
            <person name="Bowman C.A."/>
            <person name="Russell D.A."/>
            <person name="Pope W.H."/>
            <person name="Jacobs-Sera D."/>
            <person name="Hendrix R.W."/>
            <person name="Hatfull G.F."/>
        </authorList>
    </citation>
    <scope>NUCLEOTIDE SEQUENCE</scope>
</reference>
<organism evidence="1">
    <name type="scientific">metagenome</name>
    <dbReference type="NCBI Taxonomy" id="256318"/>
    <lineage>
        <taxon>unclassified sequences</taxon>
        <taxon>metagenomes</taxon>
    </lineage>
</organism>
<evidence type="ECO:0000313" key="1">
    <source>
        <dbReference type="EMBL" id="CUR54205.1"/>
    </source>
</evidence>
<dbReference type="AlphaFoldDB" id="A0A2P2BWT4"/>
<name>A0A2P2BWT4_9ZZZZ</name>
<accession>A0A2P2BWT4</accession>
<dbReference type="EMBL" id="CZKA01000006">
    <property type="protein sequence ID" value="CUR54205.1"/>
    <property type="molecule type" value="Genomic_DNA"/>
</dbReference>
<gene>
    <name evidence="1" type="ORF">NOCA2140028</name>
</gene>
<protein>
    <recommendedName>
        <fullName evidence="2">STAS domain-containing protein</fullName>
    </recommendedName>
</protein>